<organism evidence="2 3">
    <name type="scientific">Gossypium armourianum</name>
    <dbReference type="NCBI Taxonomy" id="34283"/>
    <lineage>
        <taxon>Eukaryota</taxon>
        <taxon>Viridiplantae</taxon>
        <taxon>Streptophyta</taxon>
        <taxon>Embryophyta</taxon>
        <taxon>Tracheophyta</taxon>
        <taxon>Spermatophyta</taxon>
        <taxon>Magnoliopsida</taxon>
        <taxon>eudicotyledons</taxon>
        <taxon>Gunneridae</taxon>
        <taxon>Pentapetalae</taxon>
        <taxon>rosids</taxon>
        <taxon>malvids</taxon>
        <taxon>Malvales</taxon>
        <taxon>Malvaceae</taxon>
        <taxon>Malvoideae</taxon>
        <taxon>Gossypium</taxon>
    </lineage>
</organism>
<name>A0A7J9JVL8_9ROSI</name>
<evidence type="ECO:0000313" key="2">
    <source>
        <dbReference type="EMBL" id="MBA0838237.1"/>
    </source>
</evidence>
<dbReference type="EMBL" id="JABFAE010000009">
    <property type="protein sequence ID" value="MBA0838237.1"/>
    <property type="molecule type" value="Genomic_DNA"/>
</dbReference>
<proteinExistence type="predicted"/>
<feature type="non-terminal residue" evidence="2">
    <location>
        <position position="44"/>
    </location>
</feature>
<feature type="compositionally biased region" description="Basic and acidic residues" evidence="1">
    <location>
        <begin position="1"/>
        <end position="12"/>
    </location>
</feature>
<accession>A0A7J9JVL8</accession>
<sequence length="44" mass="4883">MSVCEKDQKEDVVDVNGNGNSNNGGNEKPRVGKKKPNKKRDKLK</sequence>
<evidence type="ECO:0000256" key="1">
    <source>
        <dbReference type="SAM" id="MobiDB-lite"/>
    </source>
</evidence>
<feature type="compositionally biased region" description="Basic residues" evidence="1">
    <location>
        <begin position="31"/>
        <end position="44"/>
    </location>
</feature>
<evidence type="ECO:0000313" key="3">
    <source>
        <dbReference type="Proteomes" id="UP000593575"/>
    </source>
</evidence>
<feature type="region of interest" description="Disordered" evidence="1">
    <location>
        <begin position="1"/>
        <end position="44"/>
    </location>
</feature>
<protein>
    <submittedName>
        <fullName evidence="2">Uncharacterized protein</fullName>
    </submittedName>
</protein>
<reference evidence="2 3" key="1">
    <citation type="journal article" date="2019" name="Genome Biol. Evol.">
        <title>Insights into the evolution of the New World diploid cottons (Gossypium, subgenus Houzingenia) based on genome sequencing.</title>
        <authorList>
            <person name="Grover C.E."/>
            <person name="Arick M.A. 2nd"/>
            <person name="Thrash A."/>
            <person name="Conover J.L."/>
            <person name="Sanders W.S."/>
            <person name="Peterson D.G."/>
            <person name="Frelichowski J.E."/>
            <person name="Scheffler J.A."/>
            <person name="Scheffler B.E."/>
            <person name="Wendel J.F."/>
        </authorList>
    </citation>
    <scope>NUCLEOTIDE SEQUENCE [LARGE SCALE GENOMIC DNA]</scope>
    <source>
        <strain evidence="2">6</strain>
        <tissue evidence="2">Leaf</tissue>
    </source>
</reference>
<gene>
    <name evidence="2" type="ORF">Goarm_010311</name>
</gene>
<keyword evidence="3" id="KW-1185">Reference proteome</keyword>
<dbReference type="AlphaFoldDB" id="A0A7J9JVL8"/>
<dbReference type="Proteomes" id="UP000593575">
    <property type="component" value="Unassembled WGS sequence"/>
</dbReference>
<comment type="caution">
    <text evidence="2">The sequence shown here is derived from an EMBL/GenBank/DDBJ whole genome shotgun (WGS) entry which is preliminary data.</text>
</comment>
<feature type="compositionally biased region" description="Low complexity" evidence="1">
    <location>
        <begin position="16"/>
        <end position="26"/>
    </location>
</feature>